<name>A0A506Y870_9MICO</name>
<organism evidence="1 2">
    <name type="scientific">Schumannella soli</name>
    <dbReference type="NCBI Taxonomy" id="2590779"/>
    <lineage>
        <taxon>Bacteria</taxon>
        <taxon>Bacillati</taxon>
        <taxon>Actinomycetota</taxon>
        <taxon>Actinomycetes</taxon>
        <taxon>Micrococcales</taxon>
        <taxon>Microbacteriaceae</taxon>
        <taxon>Schumannella</taxon>
    </lineage>
</organism>
<dbReference type="RefSeq" id="WP_141162607.1">
    <property type="nucleotide sequence ID" value="NZ_VHQG01000001.1"/>
</dbReference>
<dbReference type="AlphaFoldDB" id="A0A506Y870"/>
<protein>
    <submittedName>
        <fullName evidence="1">Uncharacterized protein</fullName>
    </submittedName>
</protein>
<comment type="caution">
    <text evidence="1">The sequence shown here is derived from an EMBL/GenBank/DDBJ whole genome shotgun (WGS) entry which is preliminary data.</text>
</comment>
<dbReference type="EMBL" id="VHQG01000001">
    <property type="protein sequence ID" value="TPW78083.1"/>
    <property type="molecule type" value="Genomic_DNA"/>
</dbReference>
<gene>
    <name evidence="1" type="ORF">FJ657_05505</name>
</gene>
<keyword evidence="2" id="KW-1185">Reference proteome</keyword>
<sequence length="105" mass="11164">MTDDSTEPTDAKSFTTTQSVYSAQLHDTLGGQPIATYPGLLPDENGEVVRRVRLIRSDANTGSTAADYQVFLGPDETGAAIYLYAGTVPYHAEPAGPGDHIITVH</sequence>
<evidence type="ECO:0000313" key="2">
    <source>
        <dbReference type="Proteomes" id="UP000316252"/>
    </source>
</evidence>
<accession>A0A506Y870</accession>
<dbReference type="Proteomes" id="UP000316252">
    <property type="component" value="Unassembled WGS sequence"/>
</dbReference>
<reference evidence="1 2" key="1">
    <citation type="submission" date="2019-06" db="EMBL/GenBank/DDBJ databases">
        <authorList>
            <person name="Li F."/>
        </authorList>
    </citation>
    <scope>NUCLEOTIDE SEQUENCE [LARGE SCALE GENOMIC DNA]</scope>
    <source>
        <strain evidence="1 2">10F1D-1</strain>
    </source>
</reference>
<proteinExistence type="predicted"/>
<evidence type="ECO:0000313" key="1">
    <source>
        <dbReference type="EMBL" id="TPW78083.1"/>
    </source>
</evidence>